<accession>A0A4Q9M010</accession>
<dbReference type="EMBL" id="PITK01000175">
    <property type="protein sequence ID" value="TBU19909.1"/>
    <property type="molecule type" value="Genomic_DNA"/>
</dbReference>
<proteinExistence type="predicted"/>
<evidence type="ECO:0000313" key="2">
    <source>
        <dbReference type="EMBL" id="TBU19909.1"/>
    </source>
</evidence>
<reference evidence="2 3" key="1">
    <citation type="submission" date="2017-12" db="EMBL/GenBank/DDBJ databases">
        <authorList>
            <person name="Pombert J.-F."/>
            <person name="Haag K.L."/>
            <person name="Ebert D."/>
        </authorList>
    </citation>
    <scope>NUCLEOTIDE SEQUENCE [LARGE SCALE GENOMIC DNA]</scope>
    <source>
        <strain evidence="2">IL-G-3</strain>
    </source>
</reference>
<evidence type="ECO:0000256" key="1">
    <source>
        <dbReference type="SAM" id="MobiDB-lite"/>
    </source>
</evidence>
<evidence type="ECO:0000313" key="3">
    <source>
        <dbReference type="Proteomes" id="UP000292282"/>
    </source>
</evidence>
<feature type="region of interest" description="Disordered" evidence="1">
    <location>
        <begin position="1"/>
        <end position="51"/>
    </location>
</feature>
<organism evidence="2 3">
    <name type="scientific">Hamiltosporidium tvaerminnensis</name>
    <dbReference type="NCBI Taxonomy" id="1176355"/>
    <lineage>
        <taxon>Eukaryota</taxon>
        <taxon>Fungi</taxon>
        <taxon>Fungi incertae sedis</taxon>
        <taxon>Microsporidia</taxon>
        <taxon>Dubosqiidae</taxon>
        <taxon>Hamiltosporidium</taxon>
    </lineage>
</organism>
<protein>
    <submittedName>
        <fullName evidence="2">Uncharacterized protein</fullName>
    </submittedName>
</protein>
<gene>
    <name evidence="2" type="ORF">CWI38_0175p0020</name>
</gene>
<dbReference type="Proteomes" id="UP000292282">
    <property type="component" value="Unassembled WGS sequence"/>
</dbReference>
<comment type="caution">
    <text evidence="2">The sequence shown here is derived from an EMBL/GenBank/DDBJ whole genome shotgun (WGS) entry which is preliminary data.</text>
</comment>
<dbReference type="AlphaFoldDB" id="A0A4Q9M010"/>
<keyword evidence="3" id="KW-1185">Reference proteome</keyword>
<name>A0A4Q9M010_9MICR</name>
<sequence length="51" mass="6192">MNIEAYIQSMEHKQPTSPLNQVYNEEDGVKTENTKNNTPYFRWHNHRKESR</sequence>
<dbReference type="VEuPathDB" id="MicrosporidiaDB:CWI38_0175p0020"/>